<dbReference type="InterPro" id="IPR036196">
    <property type="entry name" value="Ptyr_pPase_sf"/>
</dbReference>
<protein>
    <submittedName>
        <fullName evidence="2">Protein-tyrosine phosphatase</fullName>
    </submittedName>
</protein>
<dbReference type="SUPFAM" id="SSF52788">
    <property type="entry name" value="Phosphotyrosine protein phosphatases I"/>
    <property type="match status" value="1"/>
</dbReference>
<dbReference type="PANTHER" id="PTHR11717:SF31">
    <property type="entry name" value="LOW MOLECULAR WEIGHT PROTEIN-TYROSINE-PHOSPHATASE ETP-RELATED"/>
    <property type="match status" value="1"/>
</dbReference>
<dbReference type="Gene3D" id="3.40.50.2300">
    <property type="match status" value="1"/>
</dbReference>
<proteinExistence type="predicted"/>
<sequence length="193" mass="20151">MPDDRFGMLFVCHANLCRSPLAERLARRAFDDAFGPEAAAIVTASAGTRAYDGSGMHRGSAEVLAECGVDAGGFVSRTVTAAILRDADLVLTAEGDQRAACLTLAPGAVRKAFTLRQFARFAAAVPPVTSGPAAARMHRLVAEVNATRHLAPPVPAGQDDLPDPVNQPIEAFRACAEDVWASLRSVVGAITAV</sequence>
<dbReference type="InterPro" id="IPR023485">
    <property type="entry name" value="Ptyr_pPase"/>
</dbReference>
<comment type="caution">
    <text evidence="2">The sequence shown here is derived from an EMBL/GenBank/DDBJ whole genome shotgun (WGS) entry which is preliminary data.</text>
</comment>
<evidence type="ECO:0000313" key="2">
    <source>
        <dbReference type="EMBL" id="PRY19266.1"/>
    </source>
</evidence>
<dbReference type="AlphaFoldDB" id="A0A2T0RDK3"/>
<gene>
    <name evidence="2" type="ORF">CLV70_13629</name>
</gene>
<evidence type="ECO:0000259" key="1">
    <source>
        <dbReference type="SMART" id="SM00226"/>
    </source>
</evidence>
<dbReference type="Proteomes" id="UP000239209">
    <property type="component" value="Unassembled WGS sequence"/>
</dbReference>
<name>A0A2T0RDK3_9ACTN</name>
<keyword evidence="3" id="KW-1185">Reference proteome</keyword>
<organism evidence="2 3">
    <name type="scientific">Pseudosporangium ferrugineum</name>
    <dbReference type="NCBI Taxonomy" id="439699"/>
    <lineage>
        <taxon>Bacteria</taxon>
        <taxon>Bacillati</taxon>
        <taxon>Actinomycetota</taxon>
        <taxon>Actinomycetes</taxon>
        <taxon>Micromonosporales</taxon>
        <taxon>Micromonosporaceae</taxon>
        <taxon>Pseudosporangium</taxon>
    </lineage>
</organism>
<dbReference type="PANTHER" id="PTHR11717">
    <property type="entry name" value="LOW MOLECULAR WEIGHT PROTEIN TYROSINE PHOSPHATASE"/>
    <property type="match status" value="1"/>
</dbReference>
<dbReference type="Pfam" id="PF01451">
    <property type="entry name" value="LMWPc"/>
    <property type="match status" value="1"/>
</dbReference>
<dbReference type="GO" id="GO:0004725">
    <property type="term" value="F:protein tyrosine phosphatase activity"/>
    <property type="evidence" value="ECO:0007669"/>
    <property type="project" value="TreeGrafter"/>
</dbReference>
<dbReference type="InterPro" id="IPR050438">
    <property type="entry name" value="LMW_PTPase"/>
</dbReference>
<accession>A0A2T0RDK3</accession>
<feature type="domain" description="Phosphotyrosine protein phosphatase I" evidence="1">
    <location>
        <begin position="6"/>
        <end position="189"/>
    </location>
</feature>
<evidence type="ECO:0000313" key="3">
    <source>
        <dbReference type="Proteomes" id="UP000239209"/>
    </source>
</evidence>
<reference evidence="2 3" key="1">
    <citation type="submission" date="2018-03" db="EMBL/GenBank/DDBJ databases">
        <title>Genomic Encyclopedia of Archaeal and Bacterial Type Strains, Phase II (KMG-II): from individual species to whole genera.</title>
        <authorList>
            <person name="Goeker M."/>
        </authorList>
    </citation>
    <scope>NUCLEOTIDE SEQUENCE [LARGE SCALE GENOMIC DNA]</scope>
    <source>
        <strain evidence="2 3">DSM 45348</strain>
    </source>
</reference>
<dbReference type="EMBL" id="PVZG01000036">
    <property type="protein sequence ID" value="PRY19266.1"/>
    <property type="molecule type" value="Genomic_DNA"/>
</dbReference>
<dbReference type="SMART" id="SM00226">
    <property type="entry name" value="LMWPc"/>
    <property type="match status" value="1"/>
</dbReference>